<dbReference type="Proteomes" id="UP000624244">
    <property type="component" value="Unassembled WGS sequence"/>
</dbReference>
<dbReference type="InterPro" id="IPR001929">
    <property type="entry name" value="Germin"/>
</dbReference>
<feature type="signal peptide" evidence="6">
    <location>
        <begin position="1"/>
        <end position="24"/>
    </location>
</feature>
<dbReference type="GO" id="GO:0005576">
    <property type="term" value="C:extracellular region"/>
    <property type="evidence" value="ECO:0007669"/>
    <property type="project" value="UniProtKB-SubCell"/>
</dbReference>
<dbReference type="InterPro" id="IPR006045">
    <property type="entry name" value="Cupin_1"/>
</dbReference>
<dbReference type="InterPro" id="IPR011051">
    <property type="entry name" value="RmlC_Cupin_sf"/>
</dbReference>
<protein>
    <recommendedName>
        <fullName evidence="7">Cupin type-1 domain-containing protein</fullName>
    </recommendedName>
</protein>
<dbReference type="AlphaFoldDB" id="A0A8H5ZFB6"/>
<evidence type="ECO:0000313" key="8">
    <source>
        <dbReference type="EMBL" id="KAF5849353.1"/>
    </source>
</evidence>
<feature type="domain" description="Cupin type-1" evidence="7">
    <location>
        <begin position="64"/>
        <end position="211"/>
    </location>
</feature>
<feature type="chain" id="PRO_5034166093" description="Cupin type-1 domain-containing protein" evidence="6">
    <location>
        <begin position="25"/>
        <end position="236"/>
    </location>
</feature>
<dbReference type="PRINTS" id="PR00325">
    <property type="entry name" value="GERMIN"/>
</dbReference>
<keyword evidence="6" id="KW-0732">Signal</keyword>
<evidence type="ECO:0000259" key="7">
    <source>
        <dbReference type="SMART" id="SM00835"/>
    </source>
</evidence>
<dbReference type="Pfam" id="PF00190">
    <property type="entry name" value="Cupin_1"/>
    <property type="match status" value="1"/>
</dbReference>
<dbReference type="InterPro" id="IPR014710">
    <property type="entry name" value="RmlC-like_jellyroll"/>
</dbReference>
<dbReference type="OMA" id="MQNNDCE"/>
<dbReference type="SUPFAM" id="SSF51182">
    <property type="entry name" value="RmlC-like cupins"/>
    <property type="match status" value="1"/>
</dbReference>
<dbReference type="PANTHER" id="PTHR31238">
    <property type="entry name" value="GERMIN-LIKE PROTEIN SUBFAMILY 3 MEMBER 3"/>
    <property type="match status" value="1"/>
</dbReference>
<keyword evidence="4" id="KW-0479">Metal-binding</keyword>
<dbReference type="Gene3D" id="2.60.120.10">
    <property type="entry name" value="Jelly Rolls"/>
    <property type="match status" value="1"/>
</dbReference>
<evidence type="ECO:0000256" key="1">
    <source>
        <dbReference type="ARBA" id="ARBA00004613"/>
    </source>
</evidence>
<reference evidence="8" key="1">
    <citation type="submission" date="2019-11" db="EMBL/GenBank/DDBJ databases">
        <title>Bipolaris sorokiniana Genome sequencing.</title>
        <authorList>
            <person name="Wang H."/>
        </authorList>
    </citation>
    <scope>NUCLEOTIDE SEQUENCE</scope>
</reference>
<dbReference type="CDD" id="cd02241">
    <property type="entry name" value="cupin_OxOx"/>
    <property type="match status" value="1"/>
</dbReference>
<proteinExistence type="inferred from homology"/>
<evidence type="ECO:0000256" key="2">
    <source>
        <dbReference type="ARBA" id="ARBA00007456"/>
    </source>
</evidence>
<evidence type="ECO:0000313" key="9">
    <source>
        <dbReference type="Proteomes" id="UP000624244"/>
    </source>
</evidence>
<keyword evidence="3" id="KW-0964">Secreted</keyword>
<sequence length="236" mass="24752">MTILTNLILLPLTLLTTLTTSSTAATLETPKSRTLHPELNAALRTAATSFDRAALLPNNADWTYDFTKHPNYDSPTGAVINADAATFPAVTGLGSSVALLKLAPCGMLPPHLHPRATNIVTAITGNTTTWMIGENGVGVRRVELLPMMVTVFPQASLHMMQNNDCEPSLLISSLNSDDSGTLNILPSLWSVPQDIIGAGFGNDAFNAADVGKDIPAVGTGAIIGSAECKKRCGIST</sequence>
<evidence type="ECO:0000256" key="6">
    <source>
        <dbReference type="SAM" id="SignalP"/>
    </source>
</evidence>
<comment type="similarity">
    <text evidence="2">Belongs to the germin family.</text>
</comment>
<keyword evidence="5" id="KW-0464">Manganese</keyword>
<gene>
    <name evidence="8" type="ORF">GGP41_006270</name>
</gene>
<evidence type="ECO:0000256" key="3">
    <source>
        <dbReference type="ARBA" id="ARBA00022525"/>
    </source>
</evidence>
<dbReference type="GO" id="GO:0030145">
    <property type="term" value="F:manganese ion binding"/>
    <property type="evidence" value="ECO:0007669"/>
    <property type="project" value="InterPro"/>
</dbReference>
<dbReference type="SMART" id="SM00835">
    <property type="entry name" value="Cupin_1"/>
    <property type="match status" value="1"/>
</dbReference>
<comment type="caution">
    <text evidence="8">The sequence shown here is derived from an EMBL/GenBank/DDBJ whole genome shotgun (WGS) entry which is preliminary data.</text>
</comment>
<evidence type="ECO:0000256" key="4">
    <source>
        <dbReference type="ARBA" id="ARBA00022723"/>
    </source>
</evidence>
<evidence type="ECO:0000256" key="5">
    <source>
        <dbReference type="ARBA" id="ARBA00023211"/>
    </source>
</evidence>
<name>A0A8H5ZFB6_COCSA</name>
<dbReference type="EMBL" id="WNKQ01000009">
    <property type="protein sequence ID" value="KAF5849353.1"/>
    <property type="molecule type" value="Genomic_DNA"/>
</dbReference>
<accession>A0A8H5ZFB6</accession>
<organism evidence="8 9">
    <name type="scientific">Cochliobolus sativus</name>
    <name type="common">Common root rot and spot blotch fungus</name>
    <name type="synonym">Bipolaris sorokiniana</name>
    <dbReference type="NCBI Taxonomy" id="45130"/>
    <lineage>
        <taxon>Eukaryota</taxon>
        <taxon>Fungi</taxon>
        <taxon>Dikarya</taxon>
        <taxon>Ascomycota</taxon>
        <taxon>Pezizomycotina</taxon>
        <taxon>Dothideomycetes</taxon>
        <taxon>Pleosporomycetidae</taxon>
        <taxon>Pleosporales</taxon>
        <taxon>Pleosporineae</taxon>
        <taxon>Pleosporaceae</taxon>
        <taxon>Bipolaris</taxon>
    </lineage>
</organism>
<comment type="subcellular location">
    <subcellularLocation>
        <location evidence="1">Secreted</location>
    </subcellularLocation>
</comment>